<reference evidence="2" key="2">
    <citation type="journal article" date="2015" name="Data Brief">
        <title>Shoot transcriptome of the giant reed, Arundo donax.</title>
        <authorList>
            <person name="Barrero R.A."/>
            <person name="Guerrero F.D."/>
            <person name="Moolhuijzen P."/>
            <person name="Goolsby J.A."/>
            <person name="Tidwell J."/>
            <person name="Bellgard S.E."/>
            <person name="Bellgard M.I."/>
        </authorList>
    </citation>
    <scope>NUCLEOTIDE SEQUENCE</scope>
    <source>
        <tissue evidence="2">Shoot tissue taken approximately 20 cm above the soil surface</tissue>
    </source>
</reference>
<organism evidence="2">
    <name type="scientific">Arundo donax</name>
    <name type="common">Giant reed</name>
    <name type="synonym">Donax arundinaceus</name>
    <dbReference type="NCBI Taxonomy" id="35708"/>
    <lineage>
        <taxon>Eukaryota</taxon>
        <taxon>Viridiplantae</taxon>
        <taxon>Streptophyta</taxon>
        <taxon>Embryophyta</taxon>
        <taxon>Tracheophyta</taxon>
        <taxon>Spermatophyta</taxon>
        <taxon>Magnoliopsida</taxon>
        <taxon>Liliopsida</taxon>
        <taxon>Poales</taxon>
        <taxon>Poaceae</taxon>
        <taxon>PACMAD clade</taxon>
        <taxon>Arundinoideae</taxon>
        <taxon>Arundineae</taxon>
        <taxon>Arundo</taxon>
    </lineage>
</organism>
<dbReference type="EMBL" id="GBRH01203889">
    <property type="protein sequence ID" value="JAD94006.1"/>
    <property type="molecule type" value="Transcribed_RNA"/>
</dbReference>
<reference evidence="2" key="1">
    <citation type="submission" date="2014-09" db="EMBL/GenBank/DDBJ databases">
        <authorList>
            <person name="Magalhaes I.L.F."/>
            <person name="Oliveira U."/>
            <person name="Santos F.R."/>
            <person name="Vidigal T.H.D.A."/>
            <person name="Brescovit A.D."/>
            <person name="Santos A.J."/>
        </authorList>
    </citation>
    <scope>NUCLEOTIDE SEQUENCE</scope>
    <source>
        <tissue evidence="2">Shoot tissue taken approximately 20 cm above the soil surface</tissue>
    </source>
</reference>
<accession>A0A0A9E1V3</accession>
<name>A0A0A9E1V3_ARUDO</name>
<feature type="region of interest" description="Disordered" evidence="1">
    <location>
        <begin position="282"/>
        <end position="321"/>
    </location>
</feature>
<feature type="region of interest" description="Disordered" evidence="1">
    <location>
        <begin position="220"/>
        <end position="246"/>
    </location>
</feature>
<feature type="compositionally biased region" description="Polar residues" evidence="1">
    <location>
        <begin position="287"/>
        <end position="298"/>
    </location>
</feature>
<sequence length="321" mass="35269">MYPCVPTMWVVTALWPVLARPKLAILARIRASRRTLLLLMSLCTTRGQVCSWMYCRPWARSSAMWRRVRQSRRRARSRSSSHRSREPFSTYSYTRKQSPVAELMQNPSSFTRLLWFTFCRILSSSQASHFIFLTANTSPSMLALYTLPWMRCASSNPPVPRSSSSTLNTLYLSSHSDMSLIKNLSPAPAPPDALLANLPPSTPSPLTTGSPRRPFLRRLQRQASSSICSSQSAPTTPSPTAKPVTTPFRSLLTTVPAGDADGGGDAGVTETLFRSTIGGRNCGTCRRSGTSISENSCVPRSGPLKETSDWASTPKSEAMDA</sequence>
<feature type="compositionally biased region" description="Low complexity" evidence="1">
    <location>
        <begin position="221"/>
        <end position="246"/>
    </location>
</feature>
<evidence type="ECO:0000313" key="2">
    <source>
        <dbReference type="EMBL" id="JAD94006.1"/>
    </source>
</evidence>
<protein>
    <submittedName>
        <fullName evidence="2">Uncharacterized protein</fullName>
    </submittedName>
</protein>
<dbReference type="AlphaFoldDB" id="A0A0A9E1V3"/>
<proteinExistence type="predicted"/>
<evidence type="ECO:0000256" key="1">
    <source>
        <dbReference type="SAM" id="MobiDB-lite"/>
    </source>
</evidence>